<reference evidence="5" key="1">
    <citation type="submission" date="2013-06" db="EMBL/GenBank/DDBJ databases">
        <authorList>
            <person name="Zhao Q."/>
        </authorList>
    </citation>
    <scope>NUCLEOTIDE SEQUENCE</scope>
    <source>
        <strain evidence="5">cv. W1943</strain>
    </source>
</reference>
<dbReference type="AlphaFoldDB" id="A0A0E0P6J5"/>
<dbReference type="Gramene" id="ORUFI04G06590.1">
    <property type="protein sequence ID" value="ORUFI04G06590.1"/>
    <property type="gene ID" value="ORUFI04G06590"/>
</dbReference>
<name>A0A0E0P6J5_ORYRU</name>
<dbReference type="Pfam" id="PF13561">
    <property type="entry name" value="adh_short_C2"/>
    <property type="match status" value="1"/>
</dbReference>
<dbReference type="Gene3D" id="3.40.50.720">
    <property type="entry name" value="NAD(P)-binding Rossmann-like Domain"/>
    <property type="match status" value="1"/>
</dbReference>
<sequence>MRRAGKPEEVWSLVAFLCMPAAAYITGQIICIDGGRSAPHPILKCRAAYAIVYFRKTQNQDGAHECRDHPFV</sequence>
<keyword evidence="5" id="KW-1185">Reference proteome</keyword>
<proteinExistence type="predicted"/>
<dbReference type="Proteomes" id="UP000008022">
    <property type="component" value="Unassembled WGS sequence"/>
</dbReference>
<accession>A0A0E0P6J5</accession>
<dbReference type="EnsemblPlants" id="ORUFI04G06590.1">
    <property type="protein sequence ID" value="ORUFI04G06590.1"/>
    <property type="gene ID" value="ORUFI04G06590"/>
</dbReference>
<evidence type="ECO:0000313" key="4">
    <source>
        <dbReference type="EnsemblPlants" id="ORUFI04G06590.1"/>
    </source>
</evidence>
<feature type="chain" id="PRO_5002369600" evidence="3">
    <location>
        <begin position="24"/>
        <end position="72"/>
    </location>
</feature>
<keyword evidence="3" id="KW-0732">Signal</keyword>
<protein>
    <submittedName>
        <fullName evidence="4">Uncharacterized protein</fullName>
    </submittedName>
</protein>
<keyword evidence="1" id="KW-0521">NADP</keyword>
<dbReference type="GO" id="GO:0016491">
    <property type="term" value="F:oxidoreductase activity"/>
    <property type="evidence" value="ECO:0007669"/>
    <property type="project" value="UniProtKB-KW"/>
</dbReference>
<evidence type="ECO:0000256" key="1">
    <source>
        <dbReference type="ARBA" id="ARBA00022857"/>
    </source>
</evidence>
<dbReference type="HOGENOM" id="CLU_2726643_0_0_1"/>
<evidence type="ECO:0000256" key="3">
    <source>
        <dbReference type="SAM" id="SignalP"/>
    </source>
</evidence>
<dbReference type="PANTHER" id="PTHR42898">
    <property type="entry name" value="TROPINONE REDUCTASE"/>
    <property type="match status" value="1"/>
</dbReference>
<dbReference type="InterPro" id="IPR036291">
    <property type="entry name" value="NAD(P)-bd_dom_sf"/>
</dbReference>
<dbReference type="InterPro" id="IPR045000">
    <property type="entry name" value="TR"/>
</dbReference>
<dbReference type="InterPro" id="IPR002347">
    <property type="entry name" value="SDR_fam"/>
</dbReference>
<feature type="signal peptide" evidence="3">
    <location>
        <begin position="1"/>
        <end position="23"/>
    </location>
</feature>
<evidence type="ECO:0000313" key="5">
    <source>
        <dbReference type="Proteomes" id="UP000008022"/>
    </source>
</evidence>
<dbReference type="STRING" id="4529.A0A0E0P6J5"/>
<dbReference type="SUPFAM" id="SSF51735">
    <property type="entry name" value="NAD(P)-binding Rossmann-fold domains"/>
    <property type="match status" value="1"/>
</dbReference>
<keyword evidence="2" id="KW-0560">Oxidoreductase</keyword>
<organism evidence="4 5">
    <name type="scientific">Oryza rufipogon</name>
    <name type="common">Brownbeard rice</name>
    <name type="synonym">Asian wild rice</name>
    <dbReference type="NCBI Taxonomy" id="4529"/>
    <lineage>
        <taxon>Eukaryota</taxon>
        <taxon>Viridiplantae</taxon>
        <taxon>Streptophyta</taxon>
        <taxon>Embryophyta</taxon>
        <taxon>Tracheophyta</taxon>
        <taxon>Spermatophyta</taxon>
        <taxon>Magnoliopsida</taxon>
        <taxon>Liliopsida</taxon>
        <taxon>Poales</taxon>
        <taxon>Poaceae</taxon>
        <taxon>BOP clade</taxon>
        <taxon>Oryzoideae</taxon>
        <taxon>Oryzeae</taxon>
        <taxon>Oryzinae</taxon>
        <taxon>Oryza</taxon>
    </lineage>
</organism>
<dbReference type="PANTHER" id="PTHR42898:SF6">
    <property type="entry name" value="NADP-DEPENDENT MANNITOL DEHYDROGENASE"/>
    <property type="match status" value="1"/>
</dbReference>
<evidence type="ECO:0000256" key="2">
    <source>
        <dbReference type="ARBA" id="ARBA00023002"/>
    </source>
</evidence>
<dbReference type="eggNOG" id="KOG0725">
    <property type="taxonomic scope" value="Eukaryota"/>
</dbReference>
<reference evidence="4" key="2">
    <citation type="submission" date="2015-06" db="UniProtKB">
        <authorList>
            <consortium name="EnsemblPlants"/>
        </authorList>
    </citation>
    <scope>IDENTIFICATION</scope>
</reference>